<evidence type="ECO:0000259" key="2">
    <source>
        <dbReference type="SMART" id="SM00065"/>
    </source>
</evidence>
<dbReference type="SMART" id="SM00065">
    <property type="entry name" value="GAF"/>
    <property type="match status" value="1"/>
</dbReference>
<evidence type="ECO:0000256" key="1">
    <source>
        <dbReference type="SAM" id="Coils"/>
    </source>
</evidence>
<dbReference type="InterPro" id="IPR003018">
    <property type="entry name" value="GAF"/>
</dbReference>
<feature type="domain" description="GAF" evidence="2">
    <location>
        <begin position="25"/>
        <end position="173"/>
    </location>
</feature>
<dbReference type="InterPro" id="IPR042070">
    <property type="entry name" value="PucR_C-HTH_sf"/>
</dbReference>
<evidence type="ECO:0000313" key="4">
    <source>
        <dbReference type="Proteomes" id="UP001596039"/>
    </source>
</evidence>
<protein>
    <submittedName>
        <fullName evidence="3">Helix-turn-helix domain-containing protein</fullName>
    </submittedName>
</protein>
<dbReference type="Gene3D" id="3.30.450.40">
    <property type="match status" value="1"/>
</dbReference>
<dbReference type="Pfam" id="PF13556">
    <property type="entry name" value="HTH_30"/>
    <property type="match status" value="1"/>
</dbReference>
<reference evidence="4" key="1">
    <citation type="journal article" date="2019" name="Int. J. Syst. Evol. Microbiol.">
        <title>The Global Catalogue of Microorganisms (GCM) 10K type strain sequencing project: providing services to taxonomists for standard genome sequencing and annotation.</title>
        <authorList>
            <consortium name="The Broad Institute Genomics Platform"/>
            <consortium name="The Broad Institute Genome Sequencing Center for Infectious Disease"/>
            <person name="Wu L."/>
            <person name="Ma J."/>
        </authorList>
    </citation>
    <scope>NUCLEOTIDE SEQUENCE [LARGE SCALE GENOMIC DNA]</scope>
    <source>
        <strain evidence="4">CGMCC 4.6997</strain>
    </source>
</reference>
<keyword evidence="1" id="KW-0175">Coiled coil</keyword>
<dbReference type="InterPro" id="IPR029016">
    <property type="entry name" value="GAF-like_dom_sf"/>
</dbReference>
<organism evidence="3 4">
    <name type="scientific">Lysinimonas soli</name>
    <dbReference type="NCBI Taxonomy" id="1074233"/>
    <lineage>
        <taxon>Bacteria</taxon>
        <taxon>Bacillati</taxon>
        <taxon>Actinomycetota</taxon>
        <taxon>Actinomycetes</taxon>
        <taxon>Micrococcales</taxon>
        <taxon>Microbacteriaceae</taxon>
        <taxon>Lysinimonas</taxon>
    </lineage>
</organism>
<dbReference type="EMBL" id="JBHSMG010000003">
    <property type="protein sequence ID" value="MFC5502943.1"/>
    <property type="molecule type" value="Genomic_DNA"/>
</dbReference>
<dbReference type="Proteomes" id="UP001596039">
    <property type="component" value="Unassembled WGS sequence"/>
</dbReference>
<name>A0ABW0NUE3_9MICO</name>
<accession>A0ABW0NUE3</accession>
<dbReference type="Pfam" id="PF13185">
    <property type="entry name" value="GAF_2"/>
    <property type="match status" value="1"/>
</dbReference>
<dbReference type="PANTHER" id="PTHR33744">
    <property type="entry name" value="CARBOHYDRATE DIACID REGULATOR"/>
    <property type="match status" value="1"/>
</dbReference>
<sequence>MDERMGAERRESRASLLRQLLGARSLYEAMKAASDEVVDWVGSELSWAAPIVDGYLVMGAHAGLRTAEMASSWSLRLGEGIGGRVAVEGVVAVCSNYATDPRRGPVMARVIDQEGILSTLTVPVHAGEHMFGVLYAANRRIHDWSAEEIGRMREIAQTLSACVSLLREIDDARHAATSAQEELDATDRAMHTTELVADSLSLRAGGHRALEILSQALGMTVELRQLDGGLLDIVVADATMRDSQVRWRHIAGRSGDFEFVVLGMRELTRAETRLLRTSASMIGGLLTDLAIRARTNVDEGGAEVEALLDQPWAGPARAPALFVRRPRSDGAHSATDIDAGLIGDALDATLPTALLCRRDGELIAVLDASDGIPHLRDRLEHGVLAVVGAEQWVVVIGEPCTSGKDLRICLDNLVAMADTVGADSRPQRIREVHSVDATLAGGVSSHRLDRQLESLLGPLVTSDEETGTDYVRTLAAYLQSDRHLARTAERLNVHPNTVRYRVARIEAILSIDLKDVDHRFRVDAALRLTGASPGV</sequence>
<keyword evidence="4" id="KW-1185">Reference proteome</keyword>
<proteinExistence type="predicted"/>
<comment type="caution">
    <text evidence="3">The sequence shown here is derived from an EMBL/GenBank/DDBJ whole genome shotgun (WGS) entry which is preliminary data.</text>
</comment>
<gene>
    <name evidence="3" type="ORF">ACFPJ4_11900</name>
</gene>
<evidence type="ECO:0000313" key="3">
    <source>
        <dbReference type="EMBL" id="MFC5502943.1"/>
    </source>
</evidence>
<dbReference type="PANTHER" id="PTHR33744:SF7">
    <property type="entry name" value="PUCR FAMILY TRANSCRIPTIONAL REGULATOR"/>
    <property type="match status" value="1"/>
</dbReference>
<dbReference type="InterPro" id="IPR025736">
    <property type="entry name" value="PucR_C-HTH_dom"/>
</dbReference>
<dbReference type="InterPro" id="IPR051448">
    <property type="entry name" value="CdaR-like_regulators"/>
</dbReference>
<dbReference type="RefSeq" id="WP_386740661.1">
    <property type="nucleotide sequence ID" value="NZ_JBHSMG010000003.1"/>
</dbReference>
<dbReference type="SUPFAM" id="SSF55781">
    <property type="entry name" value="GAF domain-like"/>
    <property type="match status" value="1"/>
</dbReference>
<feature type="coiled-coil region" evidence="1">
    <location>
        <begin position="162"/>
        <end position="189"/>
    </location>
</feature>
<dbReference type="Gene3D" id="1.10.10.2840">
    <property type="entry name" value="PucR C-terminal helix-turn-helix domain"/>
    <property type="match status" value="1"/>
</dbReference>